<gene>
    <name evidence="3" type="ORF">H340_01429</name>
</gene>
<dbReference type="Pfam" id="PF01551">
    <property type="entry name" value="Peptidase_M23"/>
    <property type="match status" value="1"/>
</dbReference>
<dbReference type="InterPro" id="IPR050570">
    <property type="entry name" value="Cell_wall_metabolism_enzyme"/>
</dbReference>
<dbReference type="SMART" id="SM00257">
    <property type="entry name" value="LysM"/>
    <property type="match status" value="2"/>
</dbReference>
<sequence length="669" mass="71453">MANTAKSMIDKGRTQLGYREGQDNWTKYPPEVPGLGWAQNQPWCQTWISWLAVKTGNTDVVPLTASCLACTDWFKERGQFHRSGPKPGDLVMYGPSGGTHVDMVTEVSGDRIRVIGGNTGGSYGGTYYNGDGVYEKWTDISNPRIHGFARPKYKAGSTDQTAILPDNGGSGKPPIGKFTVKRGMTMIGICAILGVTLAELLTANPQVKDPNRINEGQKLNIPDKKETQKPQPTKEPSKKPDAKPTPDRKPDPTTSSENTPVTPSKPDTEKPNQGVKKYTVRKGDTLWGIAVTHGISLQKLLDMNKGRFPDPDLIFPGQHVNLDGKSILVPDTVNNGTACTCETNKQPKPLKPVKPVSPEGSTVTLGDVMPAKPPVVQKGWDRPLTAAETDNARVIYDQALAIFGTQDGPRAAVIGIATAYQESRLQNLQGGDRDSAGLFQQRPSMGWGSHAQVTDPAYAARKFFTTMKELAPGWKSMPLWEASHKVQRSGSPMAPASFELAAAKLVVEFSGGKPADAPSKHGKPYDPSKDVPEVQPEETTSAVGDWVKPVQAAPGTPFGQQGSMWASGHHTGLDLPAPQGTPIVAAGTGQVIEAGWAGAYGQSVVVQHENGVKTRYAHMSAISVSVGQAVDAGARIGDVGSTGNVTGAHLHLEFIVNGVQVDPMRYLGG</sequence>
<dbReference type="AlphaFoldDB" id="M3CFF3"/>
<evidence type="ECO:0000259" key="2">
    <source>
        <dbReference type="PROSITE" id="PS51782"/>
    </source>
</evidence>
<accession>M3CFF3</accession>
<dbReference type="Pfam" id="PF01476">
    <property type="entry name" value="LysM"/>
    <property type="match status" value="2"/>
</dbReference>
<dbReference type="InterPro" id="IPR011055">
    <property type="entry name" value="Dup_hybrid_motif"/>
</dbReference>
<feature type="domain" description="LysM" evidence="2">
    <location>
        <begin position="276"/>
        <end position="322"/>
    </location>
</feature>
<feature type="compositionally biased region" description="Basic and acidic residues" evidence="1">
    <location>
        <begin position="235"/>
        <end position="251"/>
    </location>
</feature>
<feature type="region of interest" description="Disordered" evidence="1">
    <location>
        <begin position="346"/>
        <end position="376"/>
    </location>
</feature>
<dbReference type="InterPro" id="IPR018392">
    <property type="entry name" value="LysM"/>
</dbReference>
<reference evidence="3 4" key="1">
    <citation type="journal article" date="2013" name="Genome Announc.">
        <title>Whole-Genome Shotgun Assembly and Analysis of the Genome of Streptomyces mobaraensis DSM 40847, a Strain for Industrial Production of Microbial Transglutaminase.</title>
        <authorList>
            <person name="Yang H."/>
            <person name="He T."/>
            <person name="Wu W."/>
            <person name="Zhu W."/>
            <person name="Lu B."/>
            <person name="Sun W."/>
        </authorList>
    </citation>
    <scope>NUCLEOTIDE SEQUENCE [LARGE SCALE GENOMIC DNA]</scope>
    <source>
        <strain evidence="3 4">DSM 40847</strain>
    </source>
</reference>
<comment type="caution">
    <text evidence="3">The sequence shown here is derived from an EMBL/GenBank/DDBJ whole genome shotgun (WGS) entry which is preliminary data.</text>
</comment>
<dbReference type="RefSeq" id="WP_004938181.1">
    <property type="nucleotide sequence ID" value="NZ_AORZ01000002.1"/>
</dbReference>
<organism evidence="3 4">
    <name type="scientific">Streptomyces mobaraensis (strain ATCC 29032 / DSM 40847 / JCM 4168 / NBRC 13819 / NCIMB 11159 / IPCR 16-22)</name>
    <dbReference type="NCBI Taxonomy" id="1223523"/>
    <lineage>
        <taxon>Bacteria</taxon>
        <taxon>Bacillati</taxon>
        <taxon>Actinomycetota</taxon>
        <taxon>Actinomycetes</taxon>
        <taxon>Kitasatosporales</taxon>
        <taxon>Streptomycetaceae</taxon>
        <taxon>Streptomyces</taxon>
    </lineage>
</organism>
<dbReference type="PROSITE" id="PS51782">
    <property type="entry name" value="LYSM"/>
    <property type="match status" value="2"/>
</dbReference>
<dbReference type="CDD" id="cd00118">
    <property type="entry name" value="LysM"/>
    <property type="match status" value="2"/>
</dbReference>
<evidence type="ECO:0000313" key="4">
    <source>
        <dbReference type="Proteomes" id="UP000011740"/>
    </source>
</evidence>
<dbReference type="InterPro" id="IPR016047">
    <property type="entry name" value="M23ase_b-sheet_dom"/>
</dbReference>
<dbReference type="eggNOG" id="COG0739">
    <property type="taxonomic scope" value="Bacteria"/>
</dbReference>
<dbReference type="STRING" id="1223523.H340_01429"/>
<dbReference type="CDD" id="cd12797">
    <property type="entry name" value="M23_peptidase"/>
    <property type="match status" value="1"/>
</dbReference>
<name>M3CFF3_STRM1</name>
<evidence type="ECO:0000313" key="3">
    <source>
        <dbReference type="EMBL" id="EMF02466.1"/>
    </source>
</evidence>
<feature type="compositionally biased region" description="Basic and acidic residues" evidence="1">
    <location>
        <begin position="523"/>
        <end position="532"/>
    </location>
</feature>
<dbReference type="SUPFAM" id="SSF51261">
    <property type="entry name" value="Duplicated hybrid motif"/>
    <property type="match status" value="1"/>
</dbReference>
<feature type="domain" description="LysM" evidence="2">
    <location>
        <begin position="176"/>
        <end position="221"/>
    </location>
</feature>
<dbReference type="SUPFAM" id="SSF54106">
    <property type="entry name" value="LysM domain"/>
    <property type="match status" value="2"/>
</dbReference>
<evidence type="ECO:0000256" key="1">
    <source>
        <dbReference type="SAM" id="MobiDB-lite"/>
    </source>
</evidence>
<dbReference type="EMBL" id="AORZ01000002">
    <property type="protein sequence ID" value="EMF02466.1"/>
    <property type="molecule type" value="Genomic_DNA"/>
</dbReference>
<feature type="region of interest" description="Disordered" evidence="1">
    <location>
        <begin position="207"/>
        <end position="275"/>
    </location>
</feature>
<dbReference type="PANTHER" id="PTHR21666">
    <property type="entry name" value="PEPTIDASE-RELATED"/>
    <property type="match status" value="1"/>
</dbReference>
<proteinExistence type="predicted"/>
<dbReference type="Gene3D" id="3.10.350.10">
    <property type="entry name" value="LysM domain"/>
    <property type="match status" value="2"/>
</dbReference>
<dbReference type="PANTHER" id="PTHR21666:SF270">
    <property type="entry name" value="MUREIN HYDROLASE ACTIVATOR ENVC"/>
    <property type="match status" value="1"/>
</dbReference>
<protein>
    <submittedName>
        <fullName evidence="3">Peptidase M23</fullName>
    </submittedName>
</protein>
<dbReference type="PATRIC" id="fig|1223523.3.peg.286"/>
<dbReference type="Proteomes" id="UP000011740">
    <property type="component" value="Unassembled WGS sequence"/>
</dbReference>
<feature type="region of interest" description="Disordered" evidence="1">
    <location>
        <begin position="513"/>
        <end position="542"/>
    </location>
</feature>
<dbReference type="GO" id="GO:0004222">
    <property type="term" value="F:metalloendopeptidase activity"/>
    <property type="evidence" value="ECO:0007669"/>
    <property type="project" value="TreeGrafter"/>
</dbReference>
<dbReference type="Gene3D" id="2.70.70.10">
    <property type="entry name" value="Glucose Permease (Domain IIA)"/>
    <property type="match status" value="1"/>
</dbReference>
<dbReference type="InterPro" id="IPR036779">
    <property type="entry name" value="LysM_dom_sf"/>
</dbReference>